<feature type="transmembrane region" description="Helical" evidence="8">
    <location>
        <begin position="69"/>
        <end position="94"/>
    </location>
</feature>
<dbReference type="OrthoDB" id="10042652at2759"/>
<feature type="compositionally biased region" description="Pro residues" evidence="7">
    <location>
        <begin position="382"/>
        <end position="398"/>
    </location>
</feature>
<evidence type="ECO:0000256" key="4">
    <source>
        <dbReference type="ARBA" id="ARBA00022989"/>
    </source>
</evidence>
<organism evidence="9 10">
    <name type="scientific">Gonapodya prolifera (strain JEL478)</name>
    <name type="common">Monoblepharis prolifera</name>
    <dbReference type="NCBI Taxonomy" id="1344416"/>
    <lineage>
        <taxon>Eukaryota</taxon>
        <taxon>Fungi</taxon>
        <taxon>Fungi incertae sedis</taxon>
        <taxon>Chytridiomycota</taxon>
        <taxon>Chytridiomycota incertae sedis</taxon>
        <taxon>Monoblepharidomycetes</taxon>
        <taxon>Monoblepharidales</taxon>
        <taxon>Gonapodyaceae</taxon>
        <taxon>Gonapodya</taxon>
    </lineage>
</organism>
<evidence type="ECO:0000256" key="8">
    <source>
        <dbReference type="SAM" id="Phobius"/>
    </source>
</evidence>
<keyword evidence="4 8" id="KW-1133">Transmembrane helix</keyword>
<accession>A0A139ARF7</accession>
<gene>
    <name evidence="9" type="ORF">M427DRAFT_53268</name>
</gene>
<evidence type="ECO:0000256" key="5">
    <source>
        <dbReference type="ARBA" id="ARBA00023136"/>
    </source>
</evidence>
<dbReference type="Pfam" id="PF10204">
    <property type="entry name" value="DuoxA"/>
    <property type="match status" value="1"/>
</dbReference>
<feature type="transmembrane region" description="Helical" evidence="8">
    <location>
        <begin position="208"/>
        <end position="231"/>
    </location>
</feature>
<keyword evidence="5 8" id="KW-0472">Membrane</keyword>
<dbReference type="PANTHER" id="PTHR31158:SF1">
    <property type="entry name" value="DOXA1 FACTOR-RELATED"/>
    <property type="match status" value="1"/>
</dbReference>
<dbReference type="GO" id="GO:0005789">
    <property type="term" value="C:endoplasmic reticulum membrane"/>
    <property type="evidence" value="ECO:0007669"/>
    <property type="project" value="InterPro"/>
</dbReference>
<evidence type="ECO:0000256" key="7">
    <source>
        <dbReference type="SAM" id="MobiDB-lite"/>
    </source>
</evidence>
<dbReference type="PANTHER" id="PTHR31158">
    <property type="entry name" value="DUAL OXIDASE 2"/>
    <property type="match status" value="1"/>
</dbReference>
<sequence>MATYDQLPEGPSSFSLFREAPWPSYWPSHITPWQFYYEGITISAVYGFVAFLALLFLPTFDLKNPRVRGSAAIFFGALYVSYAILPLGIFGYSWCTGTVESRMPVAVGPQGLEIKARVGLHIGLLGVNITMEGLPVTQFNRTVYYVEHYPWSDPWAQGRTGFGRYGNHLARVHRERQEHGVPTPIQWVAEYFWLDGERIRWGRNYRQGAHYAFLILRTAVVAVGIILAIYITGALSIGSWLTFVLGALILSAAVTFAAYTSPIWNLNPIAIPFRDGTLRCTYGASFWNCVAAGALCMIGSVATHGRVLSWFKELYGDNFEESEPRHSIPDVATKGSSWPKSLVPSFGKGNKKGQMESYNMEQKPGNGWGNNGYMPVLDPSPANLPPPPSSDAPPPPLLPEVGGSTASSFQPPAYSPPQGAPLLDPFADPTGVRMRTSSMGHTPRTVSAPPPRMSSGGMMIPNVVLTPEEQS</sequence>
<evidence type="ECO:0000313" key="10">
    <source>
        <dbReference type="Proteomes" id="UP000070544"/>
    </source>
</evidence>
<feature type="region of interest" description="Disordered" evidence="7">
    <location>
        <begin position="320"/>
        <end position="471"/>
    </location>
</feature>
<keyword evidence="3 8" id="KW-0812">Transmembrane</keyword>
<dbReference type="Proteomes" id="UP000070544">
    <property type="component" value="Unassembled WGS sequence"/>
</dbReference>
<evidence type="ECO:0000313" key="9">
    <source>
        <dbReference type="EMBL" id="KXS19341.1"/>
    </source>
</evidence>
<dbReference type="AlphaFoldDB" id="A0A139ARF7"/>
<comment type="similarity">
    <text evidence="2">Belongs to the DUOXA family.</text>
</comment>
<dbReference type="STRING" id="1344416.A0A139ARF7"/>
<name>A0A139ARF7_GONPJ</name>
<keyword evidence="6" id="KW-0325">Glycoprotein</keyword>
<evidence type="ECO:0000256" key="3">
    <source>
        <dbReference type="ARBA" id="ARBA00022692"/>
    </source>
</evidence>
<dbReference type="EMBL" id="KQ965739">
    <property type="protein sequence ID" value="KXS19341.1"/>
    <property type="molecule type" value="Genomic_DNA"/>
</dbReference>
<evidence type="ECO:0000256" key="1">
    <source>
        <dbReference type="ARBA" id="ARBA00004141"/>
    </source>
</evidence>
<reference evidence="9 10" key="1">
    <citation type="journal article" date="2015" name="Genome Biol. Evol.">
        <title>Phylogenomic analyses indicate that early fungi evolved digesting cell walls of algal ancestors of land plants.</title>
        <authorList>
            <person name="Chang Y."/>
            <person name="Wang S."/>
            <person name="Sekimoto S."/>
            <person name="Aerts A.L."/>
            <person name="Choi C."/>
            <person name="Clum A."/>
            <person name="LaButti K.M."/>
            <person name="Lindquist E.A."/>
            <person name="Yee Ngan C."/>
            <person name="Ohm R.A."/>
            <person name="Salamov A.A."/>
            <person name="Grigoriev I.V."/>
            <person name="Spatafora J.W."/>
            <person name="Berbee M.L."/>
        </authorList>
    </citation>
    <scope>NUCLEOTIDE SEQUENCE [LARGE SCALE GENOMIC DNA]</scope>
    <source>
        <strain evidence="9 10">JEL478</strain>
    </source>
</reference>
<proteinExistence type="inferred from homology"/>
<protein>
    <submittedName>
        <fullName evidence="9">Uncharacterized protein</fullName>
    </submittedName>
</protein>
<comment type="subcellular location">
    <subcellularLocation>
        <location evidence="1">Membrane</location>
        <topology evidence="1">Multi-pass membrane protein</topology>
    </subcellularLocation>
</comment>
<keyword evidence="10" id="KW-1185">Reference proteome</keyword>
<evidence type="ECO:0000256" key="6">
    <source>
        <dbReference type="ARBA" id="ARBA00023180"/>
    </source>
</evidence>
<dbReference type="InterPro" id="IPR018469">
    <property type="entry name" value="Dual_oxidase_maturation_fac"/>
</dbReference>
<evidence type="ECO:0000256" key="2">
    <source>
        <dbReference type="ARBA" id="ARBA00009816"/>
    </source>
</evidence>
<feature type="transmembrane region" description="Helical" evidence="8">
    <location>
        <begin position="237"/>
        <end position="259"/>
    </location>
</feature>
<dbReference type="GO" id="GO:0015031">
    <property type="term" value="P:protein transport"/>
    <property type="evidence" value="ECO:0007669"/>
    <property type="project" value="InterPro"/>
</dbReference>
<feature type="transmembrane region" description="Helical" evidence="8">
    <location>
        <begin position="35"/>
        <end position="57"/>
    </location>
</feature>